<feature type="non-terminal residue" evidence="1">
    <location>
        <position position="1"/>
    </location>
</feature>
<name>A0A382M8K9_9ZZZZ</name>
<protein>
    <submittedName>
        <fullName evidence="1">Uncharacterized protein</fullName>
    </submittedName>
</protein>
<dbReference type="AlphaFoldDB" id="A0A382M8K9"/>
<dbReference type="EMBL" id="UINC01091511">
    <property type="protein sequence ID" value="SVC44335.1"/>
    <property type="molecule type" value="Genomic_DNA"/>
</dbReference>
<accession>A0A382M8K9</accession>
<organism evidence="1">
    <name type="scientific">marine metagenome</name>
    <dbReference type="NCBI Taxonomy" id="408172"/>
    <lineage>
        <taxon>unclassified sequences</taxon>
        <taxon>metagenomes</taxon>
        <taxon>ecological metagenomes</taxon>
    </lineage>
</organism>
<sequence>VLDAGEPSTTTSSTGEFTLSNIVTSSSASLKIISGFDIATNKAIVTSLGTPSNTAAQVLVSPLSTVASLANVNDTSVGSATSIDRVATYFDVSSTSQSNLDILSVDPLDKLRDSDADIVSAAKDVFEANQLVMALTHSVEAVGAYLANAVDAAVHTELDSQSITGYETLASGGIDDYKKIAADALMESAASHIVPSQTLTSTNAFQISDTQVILRDFDPDTGLNIENRIPLVSADSALTLDTDNAFLNLQNLNNLGADSGDFIIPTLSFELAKLPTGSGSSSFAFDLIEGEDSSRDDGEKRFHMNFNVDWISDGTTAQITAPPQTVTGYYYTPGGTRIDFEVDNHNSDIVSVTQSEDGAYPVTLNINLGGVTHGYEFGLASSAQVGAI</sequence>
<reference evidence="1" key="1">
    <citation type="submission" date="2018-05" db="EMBL/GenBank/DDBJ databases">
        <authorList>
            <person name="Lanie J.A."/>
            <person name="Ng W.-L."/>
            <person name="Kazmierczak K.M."/>
            <person name="Andrzejewski T.M."/>
            <person name="Davidsen T.M."/>
            <person name="Wayne K.J."/>
            <person name="Tettelin H."/>
            <person name="Glass J.I."/>
            <person name="Rusch D."/>
            <person name="Podicherti R."/>
            <person name="Tsui H.-C.T."/>
            <person name="Winkler M.E."/>
        </authorList>
    </citation>
    <scope>NUCLEOTIDE SEQUENCE</scope>
</reference>
<proteinExistence type="predicted"/>
<gene>
    <name evidence="1" type="ORF">METZ01_LOCUS297189</name>
</gene>
<evidence type="ECO:0000313" key="1">
    <source>
        <dbReference type="EMBL" id="SVC44335.1"/>
    </source>
</evidence>
<feature type="non-terminal residue" evidence="1">
    <location>
        <position position="388"/>
    </location>
</feature>